<accession>A0ABV7XF80</accession>
<sequence>MSDQPSSGFDLNRPTIVSLLYLVGVLTALPTLLALILAYVWRDDAQAAWEPSHYRYHIRTFWLALLYGVIGVCTALIGVGFLILLVIPLWVLIRAIVSLAAAQRHSSLPNPGTWLW</sequence>
<name>A0ABV7XF80_9SPHN</name>
<dbReference type="RefSeq" id="WP_380861744.1">
    <property type="nucleotide sequence ID" value="NZ_JBHRXV010000011.1"/>
</dbReference>
<evidence type="ECO:0000313" key="3">
    <source>
        <dbReference type="Proteomes" id="UP001595615"/>
    </source>
</evidence>
<dbReference type="EMBL" id="JBHRXV010000011">
    <property type="protein sequence ID" value="MFC3713339.1"/>
    <property type="molecule type" value="Genomic_DNA"/>
</dbReference>
<evidence type="ECO:0000313" key="2">
    <source>
        <dbReference type="EMBL" id="MFC3713339.1"/>
    </source>
</evidence>
<keyword evidence="1" id="KW-0812">Transmembrane</keyword>
<protein>
    <submittedName>
        <fullName evidence="2">DUF4870 family protein</fullName>
    </submittedName>
</protein>
<keyword evidence="3" id="KW-1185">Reference proteome</keyword>
<gene>
    <name evidence="2" type="ORF">ACFOMD_12200</name>
</gene>
<feature type="transmembrane region" description="Helical" evidence="1">
    <location>
        <begin position="61"/>
        <end position="93"/>
    </location>
</feature>
<reference evidence="3" key="1">
    <citation type="journal article" date="2019" name="Int. J. Syst. Evol. Microbiol.">
        <title>The Global Catalogue of Microorganisms (GCM) 10K type strain sequencing project: providing services to taxonomists for standard genome sequencing and annotation.</title>
        <authorList>
            <consortium name="The Broad Institute Genomics Platform"/>
            <consortium name="The Broad Institute Genome Sequencing Center for Infectious Disease"/>
            <person name="Wu L."/>
            <person name="Ma J."/>
        </authorList>
    </citation>
    <scope>NUCLEOTIDE SEQUENCE [LARGE SCALE GENOMIC DNA]</scope>
    <source>
        <strain evidence="3">KCTC 42644</strain>
    </source>
</reference>
<keyword evidence="1" id="KW-0472">Membrane</keyword>
<evidence type="ECO:0000256" key="1">
    <source>
        <dbReference type="SAM" id="Phobius"/>
    </source>
</evidence>
<dbReference type="Proteomes" id="UP001595615">
    <property type="component" value="Unassembled WGS sequence"/>
</dbReference>
<proteinExistence type="predicted"/>
<comment type="caution">
    <text evidence="2">The sequence shown here is derived from an EMBL/GenBank/DDBJ whole genome shotgun (WGS) entry which is preliminary data.</text>
</comment>
<feature type="transmembrane region" description="Helical" evidence="1">
    <location>
        <begin position="20"/>
        <end position="41"/>
    </location>
</feature>
<organism evidence="2 3">
    <name type="scientific">Sphingoaurantiacus capsulatus</name>
    <dbReference type="NCBI Taxonomy" id="1771310"/>
    <lineage>
        <taxon>Bacteria</taxon>
        <taxon>Pseudomonadati</taxon>
        <taxon>Pseudomonadota</taxon>
        <taxon>Alphaproteobacteria</taxon>
        <taxon>Sphingomonadales</taxon>
        <taxon>Sphingosinicellaceae</taxon>
        <taxon>Sphingoaurantiacus</taxon>
    </lineage>
</organism>
<keyword evidence="1" id="KW-1133">Transmembrane helix</keyword>